<organism evidence="1">
    <name type="scientific">marine sediment metagenome</name>
    <dbReference type="NCBI Taxonomy" id="412755"/>
    <lineage>
        <taxon>unclassified sequences</taxon>
        <taxon>metagenomes</taxon>
        <taxon>ecological metagenomes</taxon>
    </lineage>
</organism>
<dbReference type="EMBL" id="BART01021258">
    <property type="protein sequence ID" value="GAG98085.1"/>
    <property type="molecule type" value="Genomic_DNA"/>
</dbReference>
<dbReference type="Gene3D" id="2.130.10.10">
    <property type="entry name" value="YVTN repeat-like/Quinoprotein amine dehydrogenase"/>
    <property type="match status" value="1"/>
</dbReference>
<dbReference type="AlphaFoldDB" id="X1BSP5"/>
<reference evidence="1" key="1">
    <citation type="journal article" date="2014" name="Front. Microbiol.">
        <title>High frequency of phylogenetically diverse reductive dehalogenase-homologous genes in deep subseafloor sedimentary metagenomes.</title>
        <authorList>
            <person name="Kawai M."/>
            <person name="Futagami T."/>
            <person name="Toyoda A."/>
            <person name="Takaki Y."/>
            <person name="Nishi S."/>
            <person name="Hori S."/>
            <person name="Arai W."/>
            <person name="Tsubouchi T."/>
            <person name="Morono Y."/>
            <person name="Uchiyama I."/>
            <person name="Ito T."/>
            <person name="Fujiyama A."/>
            <person name="Inagaki F."/>
            <person name="Takami H."/>
        </authorList>
    </citation>
    <scope>NUCLEOTIDE SEQUENCE</scope>
    <source>
        <strain evidence="1">Expedition CK06-06</strain>
    </source>
</reference>
<comment type="caution">
    <text evidence="1">The sequence shown here is derived from an EMBL/GenBank/DDBJ whole genome shotgun (WGS) entry which is preliminary data.</text>
</comment>
<accession>X1BSP5</accession>
<evidence type="ECO:0000313" key="1">
    <source>
        <dbReference type="EMBL" id="GAG98085.1"/>
    </source>
</evidence>
<proteinExistence type="predicted"/>
<name>X1BSP5_9ZZZZ</name>
<feature type="non-terminal residue" evidence="1">
    <location>
        <position position="1"/>
    </location>
</feature>
<gene>
    <name evidence="1" type="ORF">S01H4_39277</name>
</gene>
<dbReference type="InterPro" id="IPR015943">
    <property type="entry name" value="WD40/YVTN_repeat-like_dom_sf"/>
</dbReference>
<sequence length="50" mass="5460">DRNSENWSRITQANGLPDNKIDIIGLDEGILWVATPNGLASADIRIISLI</sequence>
<protein>
    <submittedName>
        <fullName evidence="1">Uncharacterized protein</fullName>
    </submittedName>
</protein>